<feature type="transmembrane region" description="Helical" evidence="8">
    <location>
        <begin position="273"/>
        <end position="296"/>
    </location>
</feature>
<evidence type="ECO:0000256" key="7">
    <source>
        <dbReference type="ARBA" id="ARBA00023136"/>
    </source>
</evidence>
<keyword evidence="4 8" id="KW-0812">Transmembrane</keyword>
<dbReference type="PANTHER" id="PTHR32024">
    <property type="entry name" value="TRK SYSTEM POTASSIUM UPTAKE PROTEIN TRKG-RELATED"/>
    <property type="match status" value="1"/>
</dbReference>
<evidence type="ECO:0000256" key="1">
    <source>
        <dbReference type="ARBA" id="ARBA00004651"/>
    </source>
</evidence>
<keyword evidence="6" id="KW-0406">Ion transport</keyword>
<proteinExistence type="predicted"/>
<accession>A0A517PVA8</accession>
<feature type="transmembrane region" description="Helical" evidence="8">
    <location>
        <begin position="88"/>
        <end position="107"/>
    </location>
</feature>
<dbReference type="InterPro" id="IPR003445">
    <property type="entry name" value="Cat_transpt"/>
</dbReference>
<keyword evidence="7 8" id="KW-0472">Membrane</keyword>
<name>A0A517PVA8_9PLAN</name>
<keyword evidence="10" id="KW-1185">Reference proteome</keyword>
<keyword evidence="5 8" id="KW-1133">Transmembrane helix</keyword>
<feature type="transmembrane region" description="Helical" evidence="8">
    <location>
        <begin position="337"/>
        <end position="363"/>
    </location>
</feature>
<dbReference type="OrthoDB" id="9810952at2"/>
<feature type="transmembrane region" description="Helical" evidence="8">
    <location>
        <begin position="510"/>
        <end position="531"/>
    </location>
</feature>
<comment type="subcellular location">
    <subcellularLocation>
        <location evidence="1">Cell membrane</location>
        <topology evidence="1">Multi-pass membrane protein</topology>
    </subcellularLocation>
</comment>
<reference evidence="9 10" key="1">
    <citation type="submission" date="2019-02" db="EMBL/GenBank/DDBJ databases">
        <title>Deep-cultivation of Planctomycetes and their phenomic and genomic characterization uncovers novel biology.</title>
        <authorList>
            <person name="Wiegand S."/>
            <person name="Jogler M."/>
            <person name="Boedeker C."/>
            <person name="Pinto D."/>
            <person name="Vollmers J."/>
            <person name="Rivas-Marin E."/>
            <person name="Kohn T."/>
            <person name="Peeters S.H."/>
            <person name="Heuer A."/>
            <person name="Rast P."/>
            <person name="Oberbeckmann S."/>
            <person name="Bunk B."/>
            <person name="Jeske O."/>
            <person name="Meyerdierks A."/>
            <person name="Storesund J.E."/>
            <person name="Kallscheuer N."/>
            <person name="Luecker S."/>
            <person name="Lage O.M."/>
            <person name="Pohl T."/>
            <person name="Merkel B.J."/>
            <person name="Hornburger P."/>
            <person name="Mueller R.-W."/>
            <person name="Bruemmer F."/>
            <person name="Labrenz M."/>
            <person name="Spormann A.M."/>
            <person name="Op den Camp H."/>
            <person name="Overmann J."/>
            <person name="Amann R."/>
            <person name="Jetten M.S.M."/>
            <person name="Mascher T."/>
            <person name="Medema M.H."/>
            <person name="Devos D.P."/>
            <person name="Kaster A.-K."/>
            <person name="Ovreas L."/>
            <person name="Rohde M."/>
            <person name="Galperin M.Y."/>
            <person name="Jogler C."/>
        </authorList>
    </citation>
    <scope>NUCLEOTIDE SEQUENCE [LARGE SCALE GENOMIC DNA]</scope>
    <source>
        <strain evidence="9 10">HG66A1</strain>
    </source>
</reference>
<gene>
    <name evidence="9" type="primary">ktrB</name>
    <name evidence="9" type="ORF">HG66A1_51290</name>
</gene>
<organism evidence="9 10">
    <name type="scientific">Gimesia chilikensis</name>
    <dbReference type="NCBI Taxonomy" id="2605989"/>
    <lineage>
        <taxon>Bacteria</taxon>
        <taxon>Pseudomonadati</taxon>
        <taxon>Planctomycetota</taxon>
        <taxon>Planctomycetia</taxon>
        <taxon>Planctomycetales</taxon>
        <taxon>Planctomycetaceae</taxon>
        <taxon>Gimesia</taxon>
    </lineage>
</organism>
<keyword evidence="2" id="KW-0813">Transport</keyword>
<feature type="transmembrane region" description="Helical" evidence="8">
    <location>
        <begin position="223"/>
        <end position="246"/>
    </location>
</feature>
<dbReference type="PANTHER" id="PTHR32024:SF1">
    <property type="entry name" value="KTR SYSTEM POTASSIUM UPTAKE PROTEIN B"/>
    <property type="match status" value="1"/>
</dbReference>
<dbReference type="GO" id="GO:0005886">
    <property type="term" value="C:plasma membrane"/>
    <property type="evidence" value="ECO:0007669"/>
    <property type="project" value="UniProtKB-SubCell"/>
</dbReference>
<dbReference type="Proteomes" id="UP000320421">
    <property type="component" value="Chromosome"/>
</dbReference>
<dbReference type="SUPFAM" id="SSF81324">
    <property type="entry name" value="Voltage-gated potassium channels"/>
    <property type="match status" value="1"/>
</dbReference>
<evidence type="ECO:0000256" key="6">
    <source>
        <dbReference type="ARBA" id="ARBA00023065"/>
    </source>
</evidence>
<evidence type="ECO:0000256" key="4">
    <source>
        <dbReference type="ARBA" id="ARBA00022692"/>
    </source>
</evidence>
<feature type="transmembrane region" description="Helical" evidence="8">
    <location>
        <begin position="471"/>
        <end position="489"/>
    </location>
</feature>
<feature type="transmembrane region" description="Helical" evidence="8">
    <location>
        <begin position="391"/>
        <end position="410"/>
    </location>
</feature>
<evidence type="ECO:0000256" key="2">
    <source>
        <dbReference type="ARBA" id="ARBA00022448"/>
    </source>
</evidence>
<dbReference type="Pfam" id="PF02386">
    <property type="entry name" value="TrkH"/>
    <property type="match status" value="1"/>
</dbReference>
<dbReference type="GO" id="GO:0030001">
    <property type="term" value="P:metal ion transport"/>
    <property type="evidence" value="ECO:0007669"/>
    <property type="project" value="UniProtKB-ARBA"/>
</dbReference>
<evidence type="ECO:0000256" key="5">
    <source>
        <dbReference type="ARBA" id="ARBA00022989"/>
    </source>
</evidence>
<keyword evidence="3" id="KW-1003">Cell membrane</keyword>
<feature type="transmembrane region" description="Helical" evidence="8">
    <location>
        <begin position="154"/>
        <end position="173"/>
    </location>
</feature>
<dbReference type="AlphaFoldDB" id="A0A517PVA8"/>
<protein>
    <submittedName>
        <fullName evidence="9">Ktr system potassium uptake protein B</fullName>
    </submittedName>
</protein>
<evidence type="ECO:0000313" key="9">
    <source>
        <dbReference type="EMBL" id="QDT23312.1"/>
    </source>
</evidence>
<evidence type="ECO:0000256" key="8">
    <source>
        <dbReference type="SAM" id="Phobius"/>
    </source>
</evidence>
<dbReference type="GO" id="GO:0008324">
    <property type="term" value="F:monoatomic cation transmembrane transporter activity"/>
    <property type="evidence" value="ECO:0007669"/>
    <property type="project" value="InterPro"/>
</dbReference>
<sequence>MTLSHLPSRIHYKTHHPRRCRRLRRLEIIALIVGLISTVILHGLLKITTVVHWELGAAIIVAMSYFTISLMLRYGWHLDRKEFFKTHLAHFFFCGLWLIASLLIISLHDLLPDDAPTRLNLILGISEFCIILRSLYETILLIRRVSSRGWNPALIVVTSFLVLISVGTILLMFPSARIQDPAAKTTEGAPFLVALFTSTSASCVTGLIVVPTGTYWSRTGHTIIMFLFQIGGLGILTFGAFFAAAFGRSMQIRESVTFSEMLESSQRGDIRRLVLAILGITIFTELLGAVCLMGLWPELPFTERVYFSLFHSISGYCNAGFSLMDDGFLGMGHHWEIWGVIPALIIIGGLGFAVNYNFMLYGITHFSNLRIRKPLFHHPTQKVRLTISSRLIFFTTLFLLIGGTIGIYLLESIHASDDLTFGERLNSAWFQSVTFRTAGFNTVDLGAYQPQTKLFSVLLMFIGASPGSTGGGVKTAVFALAILSVWALLKGRDRVEILGRTIPSALIHRSLTIISLGILVLMSSTLLIVMFENNQAIFLDHLFEATSAFATVGVSTGITAGLTTPSHWVIIITMFIGRVGPLTALIALSNRGPAYRYHYPEEPVNLG</sequence>
<feature type="transmembrane region" description="Helical" evidence="8">
    <location>
        <begin position="26"/>
        <end position="45"/>
    </location>
</feature>
<feature type="transmembrane region" description="Helical" evidence="8">
    <location>
        <begin position="568"/>
        <end position="588"/>
    </location>
</feature>
<dbReference type="RefSeq" id="WP_145190539.1">
    <property type="nucleotide sequence ID" value="NZ_CP036266.1"/>
</dbReference>
<feature type="transmembrane region" description="Helical" evidence="8">
    <location>
        <begin position="57"/>
        <end position="76"/>
    </location>
</feature>
<dbReference type="EMBL" id="CP036266">
    <property type="protein sequence ID" value="QDT23312.1"/>
    <property type="molecule type" value="Genomic_DNA"/>
</dbReference>
<evidence type="ECO:0000256" key="3">
    <source>
        <dbReference type="ARBA" id="ARBA00022475"/>
    </source>
</evidence>
<evidence type="ECO:0000313" key="10">
    <source>
        <dbReference type="Proteomes" id="UP000320421"/>
    </source>
</evidence>